<sequence length="114" mass="12548">MLNDLPLRTAHARDTLTRTFQEMYDVPERQALLLTLSVATALVKLQQSGGPRTTVQGEVYHVGEEPLLPHVLALRPLRGKYLARYAQDPAAAHLLVQQALLARLHPHAGRVGGT</sequence>
<name>A0ABP9XF19_9DEIO</name>
<reference evidence="1 2" key="1">
    <citation type="submission" date="2024-02" db="EMBL/GenBank/DDBJ databases">
        <title>Deinococcus aluminii NBRC 112889.</title>
        <authorList>
            <person name="Ichikawa N."/>
            <person name="Katano-Makiyama Y."/>
            <person name="Hidaka K."/>
        </authorList>
    </citation>
    <scope>NUCLEOTIDE SEQUENCE [LARGE SCALE GENOMIC DNA]</scope>
    <source>
        <strain evidence="1 2">NBRC 112889</strain>
    </source>
</reference>
<dbReference type="RefSeq" id="WP_345454840.1">
    <property type="nucleotide sequence ID" value="NZ_BAABRV010000005.1"/>
</dbReference>
<accession>A0ABP9XF19</accession>
<gene>
    <name evidence="1" type="ORF">Dalu01_02362</name>
</gene>
<organism evidence="1 2">
    <name type="scientific">Deinococcus aluminii</name>
    <dbReference type="NCBI Taxonomy" id="1656885"/>
    <lineage>
        <taxon>Bacteria</taxon>
        <taxon>Thermotogati</taxon>
        <taxon>Deinococcota</taxon>
        <taxon>Deinococci</taxon>
        <taxon>Deinococcales</taxon>
        <taxon>Deinococcaceae</taxon>
        <taxon>Deinococcus</taxon>
    </lineage>
</organism>
<dbReference type="Proteomes" id="UP001404956">
    <property type="component" value="Unassembled WGS sequence"/>
</dbReference>
<protein>
    <submittedName>
        <fullName evidence="1">Uncharacterized protein</fullName>
    </submittedName>
</protein>
<evidence type="ECO:0000313" key="1">
    <source>
        <dbReference type="EMBL" id="GAA5533954.1"/>
    </source>
</evidence>
<dbReference type="EMBL" id="BAABRV010000005">
    <property type="protein sequence ID" value="GAA5533954.1"/>
    <property type="molecule type" value="Genomic_DNA"/>
</dbReference>
<proteinExistence type="predicted"/>
<evidence type="ECO:0000313" key="2">
    <source>
        <dbReference type="Proteomes" id="UP001404956"/>
    </source>
</evidence>
<comment type="caution">
    <text evidence="1">The sequence shown here is derived from an EMBL/GenBank/DDBJ whole genome shotgun (WGS) entry which is preliminary data.</text>
</comment>
<keyword evidence="2" id="KW-1185">Reference proteome</keyword>